<protein>
    <submittedName>
        <fullName evidence="3">Uncharacterized protein</fullName>
    </submittedName>
</protein>
<gene>
    <name evidence="3" type="ORF">C8A05DRAFT_38391</name>
</gene>
<organism evidence="3 4">
    <name type="scientific">Staphylotrichum tortipilum</name>
    <dbReference type="NCBI Taxonomy" id="2831512"/>
    <lineage>
        <taxon>Eukaryota</taxon>
        <taxon>Fungi</taxon>
        <taxon>Dikarya</taxon>
        <taxon>Ascomycota</taxon>
        <taxon>Pezizomycotina</taxon>
        <taxon>Sordariomycetes</taxon>
        <taxon>Sordariomycetidae</taxon>
        <taxon>Sordariales</taxon>
        <taxon>Chaetomiaceae</taxon>
        <taxon>Staphylotrichum</taxon>
    </lineage>
</organism>
<evidence type="ECO:0000256" key="1">
    <source>
        <dbReference type="SAM" id="MobiDB-lite"/>
    </source>
</evidence>
<proteinExistence type="predicted"/>
<keyword evidence="2" id="KW-0472">Membrane</keyword>
<evidence type="ECO:0000313" key="3">
    <source>
        <dbReference type="EMBL" id="KAK3898037.1"/>
    </source>
</evidence>
<keyword evidence="2" id="KW-0812">Transmembrane</keyword>
<accession>A0AAN6RNX1</accession>
<reference evidence="3" key="1">
    <citation type="journal article" date="2023" name="Mol. Phylogenet. Evol.">
        <title>Genome-scale phylogeny and comparative genomics of the fungal order Sordariales.</title>
        <authorList>
            <person name="Hensen N."/>
            <person name="Bonometti L."/>
            <person name="Westerberg I."/>
            <person name="Brannstrom I.O."/>
            <person name="Guillou S."/>
            <person name="Cros-Aarteil S."/>
            <person name="Calhoun S."/>
            <person name="Haridas S."/>
            <person name="Kuo A."/>
            <person name="Mondo S."/>
            <person name="Pangilinan J."/>
            <person name="Riley R."/>
            <person name="LaButti K."/>
            <person name="Andreopoulos B."/>
            <person name="Lipzen A."/>
            <person name="Chen C."/>
            <person name="Yan M."/>
            <person name="Daum C."/>
            <person name="Ng V."/>
            <person name="Clum A."/>
            <person name="Steindorff A."/>
            <person name="Ohm R.A."/>
            <person name="Martin F."/>
            <person name="Silar P."/>
            <person name="Natvig D.O."/>
            <person name="Lalanne C."/>
            <person name="Gautier V."/>
            <person name="Ament-Velasquez S.L."/>
            <person name="Kruys A."/>
            <person name="Hutchinson M.I."/>
            <person name="Powell A.J."/>
            <person name="Barry K."/>
            <person name="Miller A.N."/>
            <person name="Grigoriev I.V."/>
            <person name="Debuchy R."/>
            <person name="Gladieux P."/>
            <person name="Hiltunen Thoren M."/>
            <person name="Johannesson H."/>
        </authorList>
    </citation>
    <scope>NUCLEOTIDE SEQUENCE</scope>
    <source>
        <strain evidence="3">CBS 103.79</strain>
    </source>
</reference>
<feature type="transmembrane region" description="Helical" evidence="2">
    <location>
        <begin position="24"/>
        <end position="42"/>
    </location>
</feature>
<dbReference type="AlphaFoldDB" id="A0AAN6RNX1"/>
<comment type="caution">
    <text evidence="3">The sequence shown here is derived from an EMBL/GenBank/DDBJ whole genome shotgun (WGS) entry which is preliminary data.</text>
</comment>
<dbReference type="EMBL" id="MU856015">
    <property type="protein sequence ID" value="KAK3898037.1"/>
    <property type="molecule type" value="Genomic_DNA"/>
</dbReference>
<evidence type="ECO:0000313" key="4">
    <source>
        <dbReference type="Proteomes" id="UP001303889"/>
    </source>
</evidence>
<keyword evidence="2" id="KW-1133">Transmembrane helix</keyword>
<reference evidence="3" key="2">
    <citation type="submission" date="2023-05" db="EMBL/GenBank/DDBJ databases">
        <authorList>
            <consortium name="Lawrence Berkeley National Laboratory"/>
            <person name="Steindorff A."/>
            <person name="Hensen N."/>
            <person name="Bonometti L."/>
            <person name="Westerberg I."/>
            <person name="Brannstrom I.O."/>
            <person name="Guillou S."/>
            <person name="Cros-Aarteil S."/>
            <person name="Calhoun S."/>
            <person name="Haridas S."/>
            <person name="Kuo A."/>
            <person name="Mondo S."/>
            <person name="Pangilinan J."/>
            <person name="Riley R."/>
            <person name="Labutti K."/>
            <person name="Andreopoulos B."/>
            <person name="Lipzen A."/>
            <person name="Chen C."/>
            <person name="Yanf M."/>
            <person name="Daum C."/>
            <person name="Ng V."/>
            <person name="Clum A."/>
            <person name="Ohm R."/>
            <person name="Martin F."/>
            <person name="Silar P."/>
            <person name="Natvig D."/>
            <person name="Lalanne C."/>
            <person name="Gautier V."/>
            <person name="Ament-Velasquez S.L."/>
            <person name="Kruys A."/>
            <person name="Hutchinson M.I."/>
            <person name="Powell A.J."/>
            <person name="Barry K."/>
            <person name="Miller A.N."/>
            <person name="Grigoriev I.V."/>
            <person name="Debuchy R."/>
            <person name="Gladieux P."/>
            <person name="Thoren M.H."/>
            <person name="Johannesson H."/>
        </authorList>
    </citation>
    <scope>NUCLEOTIDE SEQUENCE</scope>
    <source>
        <strain evidence="3">CBS 103.79</strain>
    </source>
</reference>
<sequence>MAVAVATLGLVALQEDYDGFLATLYFTGVPEVLAWFVLAWFVDALGNRRSGLLGADGNSSEDGLDFQYHGPSSSTANLMDVSSWADSGQPRKSGVGQPNRRGGD</sequence>
<feature type="region of interest" description="Disordered" evidence="1">
    <location>
        <begin position="77"/>
        <end position="104"/>
    </location>
</feature>
<keyword evidence="4" id="KW-1185">Reference proteome</keyword>
<evidence type="ECO:0000256" key="2">
    <source>
        <dbReference type="SAM" id="Phobius"/>
    </source>
</evidence>
<name>A0AAN6RNX1_9PEZI</name>
<dbReference type="Proteomes" id="UP001303889">
    <property type="component" value="Unassembled WGS sequence"/>
</dbReference>